<dbReference type="EMBL" id="CP016027">
    <property type="protein sequence ID" value="ANJ68100.1"/>
    <property type="molecule type" value="Genomic_DNA"/>
</dbReference>
<dbReference type="Proteomes" id="UP000078596">
    <property type="component" value="Chromosome"/>
</dbReference>
<dbReference type="RefSeq" id="WP_066102273.1">
    <property type="nucleotide sequence ID" value="NZ_CP016027.1"/>
</dbReference>
<protein>
    <submittedName>
        <fullName evidence="1">Uncharacterized protein</fullName>
    </submittedName>
</protein>
<dbReference type="OrthoDB" id="7061849at2"/>
<accession>A0A191ZJQ5</accession>
<dbReference type="AlphaFoldDB" id="A0A191ZJQ5"/>
<reference evidence="1 2" key="1">
    <citation type="submission" date="2016-06" db="EMBL/GenBank/DDBJ databases">
        <title>Insight into the functional genes involving in sulfur oxidation in Pearl River water.</title>
        <authorList>
            <person name="Luo J."/>
            <person name="Tan X."/>
            <person name="Lin W."/>
        </authorList>
    </citation>
    <scope>NUCLEOTIDE SEQUENCE [LARGE SCALE GENOMIC DNA]</scope>
    <source>
        <strain evidence="1 2">LS2</strain>
    </source>
</reference>
<name>A0A191ZJQ5_9GAMM</name>
<evidence type="ECO:0000313" key="2">
    <source>
        <dbReference type="Proteomes" id="UP000078596"/>
    </source>
</evidence>
<evidence type="ECO:0000313" key="1">
    <source>
        <dbReference type="EMBL" id="ANJ68100.1"/>
    </source>
</evidence>
<organism evidence="1 2">
    <name type="scientific">Halothiobacillus diazotrophicus</name>
    <dbReference type="NCBI Taxonomy" id="1860122"/>
    <lineage>
        <taxon>Bacteria</taxon>
        <taxon>Pseudomonadati</taxon>
        <taxon>Pseudomonadota</taxon>
        <taxon>Gammaproteobacteria</taxon>
        <taxon>Chromatiales</taxon>
        <taxon>Halothiobacillaceae</taxon>
        <taxon>Halothiobacillus</taxon>
    </lineage>
</organism>
<keyword evidence="2" id="KW-1185">Reference proteome</keyword>
<proteinExistence type="predicted"/>
<gene>
    <name evidence="1" type="ORF">A9404_12615</name>
</gene>
<sequence>MYEFCFLTRDRGVNFIARIEALGLVVTSRPDPINEDVTIVAIPDDIDDELLDRIEAWYEADIEENEAAARAEDAEDEFRSAGIWVPLSSGESSLARIDPALMNRLLAALTPDELTTFVTAIAQAVENPDQQPLCVRTTERQG</sequence>
<dbReference type="KEGG" id="haz:A9404_12615"/>